<dbReference type="CDD" id="cd07910">
    <property type="entry name" value="MiaE"/>
    <property type="match status" value="1"/>
</dbReference>
<dbReference type="EMBL" id="JMCC02000045">
    <property type="protein sequence ID" value="KIG15918.1"/>
    <property type="molecule type" value="Genomic_DNA"/>
</dbReference>
<gene>
    <name evidence="1" type="ORF">DB30_05109</name>
</gene>
<organism evidence="1 2">
    <name type="scientific">Enhygromyxa salina</name>
    <dbReference type="NCBI Taxonomy" id="215803"/>
    <lineage>
        <taxon>Bacteria</taxon>
        <taxon>Pseudomonadati</taxon>
        <taxon>Myxococcota</taxon>
        <taxon>Polyangia</taxon>
        <taxon>Nannocystales</taxon>
        <taxon>Nannocystaceae</taxon>
        <taxon>Enhygromyxa</taxon>
    </lineage>
</organism>
<accession>A0A0C1ZXL8</accession>
<name>A0A0C1ZXL8_9BACT</name>
<dbReference type="PANTHER" id="PTHR42637">
    <property type="entry name" value="TRNA-(MS[2]IO[6]A)-HYDROXYLASE"/>
    <property type="match status" value="1"/>
</dbReference>
<evidence type="ECO:0000313" key="1">
    <source>
        <dbReference type="EMBL" id="KIG15918.1"/>
    </source>
</evidence>
<dbReference type="InterPro" id="IPR009078">
    <property type="entry name" value="Ferritin-like_SF"/>
</dbReference>
<dbReference type="SUPFAM" id="SSF47240">
    <property type="entry name" value="Ferritin-like"/>
    <property type="match status" value="1"/>
</dbReference>
<dbReference type="RefSeq" id="WP_052550661.1">
    <property type="nucleotide sequence ID" value="NZ_JMCC02000045.1"/>
</dbReference>
<dbReference type="InterPro" id="IPR010386">
    <property type="entry name" value="tRNA-Hydrxlase_MiaE"/>
</dbReference>
<dbReference type="Pfam" id="PF06175">
    <property type="entry name" value="MiaE"/>
    <property type="match status" value="1"/>
</dbReference>
<comment type="caution">
    <text evidence="1">The sequence shown here is derived from an EMBL/GenBank/DDBJ whole genome shotgun (WGS) entry which is preliminary data.</text>
</comment>
<dbReference type="Proteomes" id="UP000031599">
    <property type="component" value="Unassembled WGS sequence"/>
</dbReference>
<dbReference type="InterPro" id="IPR012347">
    <property type="entry name" value="Ferritin-like"/>
</dbReference>
<dbReference type="PIRSF" id="PIRSF020736">
    <property type="entry name" value="MiaE"/>
    <property type="match status" value="1"/>
</dbReference>
<dbReference type="GO" id="GO:0045301">
    <property type="term" value="F:tRNA 2-(methylsulfanyl)-N(6)-isopentenyladenosine(37) hydroxylase activity"/>
    <property type="evidence" value="ECO:0007669"/>
    <property type="project" value="InterPro"/>
</dbReference>
<proteinExistence type="predicted"/>
<dbReference type="Gene3D" id="1.20.1260.10">
    <property type="match status" value="1"/>
</dbReference>
<dbReference type="PANTHER" id="PTHR42637:SF1">
    <property type="entry name" value="TRNA 2-(METHYLSULFANYL)-N(6)-ISOPENTENYLADENOSINE(37) HYDROXYLASE"/>
    <property type="match status" value="1"/>
</dbReference>
<sequence>MLHLAAGTDERWGQWALEHMDAILLDHAHCEKKAASTALSMIFRYPDRPQLMMPMSALAREELEHFEQVVALIRRRGGEFVRQEPSPYAARLMAATRKHEPGRLLDILLCCSLIEARSCERMQLIAGALAERGGDAPGHELHELYGLYNGLLVSEARHHATYVELARGCVQIDEAELQGRLAELAAHEASVIEAAPREQPRMHN</sequence>
<protein>
    <submittedName>
        <fullName evidence="1">tRNA-(Ms[2]io[6]A)-hydroxylase</fullName>
    </submittedName>
</protein>
<evidence type="ECO:0000313" key="2">
    <source>
        <dbReference type="Proteomes" id="UP000031599"/>
    </source>
</evidence>
<reference evidence="1 2" key="1">
    <citation type="submission" date="2014-12" db="EMBL/GenBank/DDBJ databases">
        <title>Genome assembly of Enhygromyxa salina DSM 15201.</title>
        <authorList>
            <person name="Sharma G."/>
            <person name="Subramanian S."/>
        </authorList>
    </citation>
    <scope>NUCLEOTIDE SEQUENCE [LARGE SCALE GENOMIC DNA]</scope>
    <source>
        <strain evidence="1 2">DSM 15201</strain>
    </source>
</reference>
<dbReference type="AlphaFoldDB" id="A0A0C1ZXL8"/>
<dbReference type="GO" id="GO:0006400">
    <property type="term" value="P:tRNA modification"/>
    <property type="evidence" value="ECO:0007669"/>
    <property type="project" value="InterPro"/>
</dbReference>